<accession>Q7MLP5</accession>
<dbReference type="KEGG" id="vvy:VV1383"/>
<dbReference type="HOGENOM" id="CLU_3174726_0_0_6"/>
<reference evidence="1 2" key="1">
    <citation type="journal article" date="2003" name="Genome Res.">
        <title>Comparative genome analysis of Vibrio vulnificus, a marine pathogen.</title>
        <authorList>
            <person name="Chen C.Y."/>
            <person name="Wu K.M."/>
            <person name="Chang Y.C."/>
            <person name="Chang C.H."/>
            <person name="Tsai H.C."/>
            <person name="Liao T.L."/>
            <person name="Liu Y.M."/>
            <person name="Chen H.J."/>
            <person name="Shen A.B."/>
            <person name="Li J.C."/>
            <person name="Su T.L."/>
            <person name="Shao C.P."/>
            <person name="Lee C.T."/>
            <person name="Hor L.I."/>
            <person name="Tsai S.F."/>
        </authorList>
    </citation>
    <scope>NUCLEOTIDE SEQUENCE [LARGE SCALE GENOMIC DNA]</scope>
    <source>
        <strain evidence="1 2">YJ016</strain>
    </source>
</reference>
<name>Q7MLP5_VIBVY</name>
<dbReference type="Proteomes" id="UP000002675">
    <property type="component" value="Chromosome I"/>
</dbReference>
<dbReference type="EMBL" id="BA000037">
    <property type="protein sequence ID" value="BAC94146.1"/>
    <property type="molecule type" value="Genomic_DNA"/>
</dbReference>
<dbReference type="AlphaFoldDB" id="Q7MLP5"/>
<evidence type="ECO:0000313" key="1">
    <source>
        <dbReference type="EMBL" id="BAC94146.1"/>
    </source>
</evidence>
<organism evidence="1 2">
    <name type="scientific">Vibrio vulnificus (strain YJ016)</name>
    <dbReference type="NCBI Taxonomy" id="196600"/>
    <lineage>
        <taxon>Bacteria</taxon>
        <taxon>Pseudomonadati</taxon>
        <taxon>Pseudomonadota</taxon>
        <taxon>Gammaproteobacteria</taxon>
        <taxon>Vibrionales</taxon>
        <taxon>Vibrionaceae</taxon>
        <taxon>Vibrio</taxon>
    </lineage>
</organism>
<sequence>MVWSLRLSTFAFWRHLIKNAHLPWQMGVSIMVQSLTWYQRDSFTLCD</sequence>
<gene>
    <name evidence="1" type="ordered locus">VV1383</name>
</gene>
<protein>
    <submittedName>
        <fullName evidence="1">Uncharacterized protein</fullName>
    </submittedName>
</protein>
<evidence type="ECO:0000313" key="2">
    <source>
        <dbReference type="Proteomes" id="UP000002675"/>
    </source>
</evidence>
<proteinExistence type="predicted"/>